<dbReference type="InterPro" id="IPR023825">
    <property type="entry name" value="CRISPR-assoc_RAMP_BGP1436"/>
</dbReference>
<dbReference type="Proteomes" id="UP000075683">
    <property type="component" value="Unassembled WGS sequence"/>
</dbReference>
<evidence type="ECO:0000313" key="3">
    <source>
        <dbReference type="EMBL" id="KYD21053.1"/>
    </source>
</evidence>
<dbReference type="InterPro" id="IPR005537">
    <property type="entry name" value="RAMP_III_fam"/>
</dbReference>
<protein>
    <recommendedName>
        <fullName evidence="2">CRISPR type III-associated protein domain-containing protein</fullName>
    </recommendedName>
</protein>
<dbReference type="RefSeq" id="WP_061568348.1">
    <property type="nucleotide sequence ID" value="NZ_LQYT01000023.1"/>
</dbReference>
<reference evidence="3 4" key="1">
    <citation type="submission" date="2016-01" db="EMBL/GenBank/DDBJ databases">
        <title>Draft Genome Sequences of Seven Thermophilic Sporeformers Isolated from Foods.</title>
        <authorList>
            <person name="Berendsen E.M."/>
            <person name="Wells-Bennik M.H."/>
            <person name="Krawcyk A.O."/>
            <person name="De Jong A."/>
            <person name="Holsappel S."/>
            <person name="Eijlander R.T."/>
            <person name="Kuipers O.P."/>
        </authorList>
    </citation>
    <scope>NUCLEOTIDE SEQUENCE [LARGE SCALE GENOMIC DNA]</scope>
    <source>
        <strain evidence="3 4">B4135</strain>
    </source>
</reference>
<evidence type="ECO:0000259" key="2">
    <source>
        <dbReference type="Pfam" id="PF03787"/>
    </source>
</evidence>
<evidence type="ECO:0000313" key="4">
    <source>
        <dbReference type="Proteomes" id="UP000075683"/>
    </source>
</evidence>
<keyword evidence="1" id="KW-0051">Antiviral defense</keyword>
<feature type="domain" description="CRISPR type III-associated protein" evidence="2">
    <location>
        <begin position="50"/>
        <end position="91"/>
    </location>
</feature>
<gene>
    <name evidence="3" type="ORF">B4135_1693</name>
</gene>
<comment type="caution">
    <text evidence="3">The sequence shown here is derived from an EMBL/GenBank/DDBJ whole genome shotgun (WGS) entry which is preliminary data.</text>
</comment>
<dbReference type="NCBIfam" id="TIGR03986">
    <property type="entry name" value="TIGR03986 family CRISPR-associated RAMP protein"/>
    <property type="match status" value="1"/>
</dbReference>
<sequence length="619" mass="72540">MNNQYVGAPYNFIDFPSKWIERYASVDDLPPHDRYVEERLTGTIELTWQAESPVFVGGGKDKERFFQNHEGFAIPGSTVRGLIRSHVQILGMANWRDDIENERFLYRTFASKNSRLNDQYEARMGMTSTCKLQRQRKEKGRAFPEKLQAGYIVKTGKNQYKIYPALADDSGRQFYEIKESELRRMNPDRSLGIRYMYRVHSDRKQKLQRDVRYEPYICEVKYDMKADGRVNSIVPPDSTDPKKQKGYLLSSQWIEKKQTHYLIREMDESHPGIPVPVELVFSYERDLVRKKYKGNAKYAFYHLPEQLNKPKPVFYVHTDGQLYFGFTKYLRIFYDHTIHEGIPAHLREGWKLDYDKSLFGFISSKKDKVDRSYKGRLSFSDMQAVGNPRELPPVQMVLAGPKATAYSLYLKQPEAEQGKLMTYNDDGFELRGMKRYWLKTEVKPEKAKSDKVNVTIRPLDRGTRFTGTIRFVNLAPDELGLLLWAIMLNDGCDFNVGMGKPYGFGHMHLLRDSVKVTIENLEKKYNTKNLVFRDQYVETADPEQYIAIYKKYMKDQFDVDIDKEPHVQTFMAMSSYRLSPGRSRYMRIDKKEYDDLHPLPTVQDTIAGRTPKFIKPINR</sequence>
<dbReference type="PATRIC" id="fig|301148.3.peg.2269"/>
<dbReference type="CDD" id="cd09726">
    <property type="entry name" value="RAMP_I_III"/>
    <property type="match status" value="1"/>
</dbReference>
<organism evidence="3 4">
    <name type="scientific">Caldibacillus debilis</name>
    <dbReference type="NCBI Taxonomy" id="301148"/>
    <lineage>
        <taxon>Bacteria</taxon>
        <taxon>Bacillati</taxon>
        <taxon>Bacillota</taxon>
        <taxon>Bacilli</taxon>
        <taxon>Bacillales</taxon>
        <taxon>Bacillaceae</taxon>
        <taxon>Caldibacillus</taxon>
    </lineage>
</organism>
<evidence type="ECO:0000256" key="1">
    <source>
        <dbReference type="ARBA" id="ARBA00023118"/>
    </source>
</evidence>
<dbReference type="GO" id="GO:0051607">
    <property type="term" value="P:defense response to virus"/>
    <property type="evidence" value="ECO:0007669"/>
    <property type="project" value="UniProtKB-KW"/>
</dbReference>
<dbReference type="Pfam" id="PF03787">
    <property type="entry name" value="RAMPs"/>
    <property type="match status" value="1"/>
</dbReference>
<dbReference type="AlphaFoldDB" id="A0A150M902"/>
<name>A0A150M902_9BACI</name>
<proteinExistence type="predicted"/>
<dbReference type="EMBL" id="LQYT01000023">
    <property type="protein sequence ID" value="KYD21053.1"/>
    <property type="molecule type" value="Genomic_DNA"/>
</dbReference>
<dbReference type="OrthoDB" id="5362408at2"/>
<accession>A0A150M902</accession>
<dbReference type="STRING" id="301148.B4135_1693"/>